<dbReference type="GO" id="GO:0005886">
    <property type="term" value="C:plasma membrane"/>
    <property type="evidence" value="ECO:0007669"/>
    <property type="project" value="UniProtKB-SubCell"/>
</dbReference>
<feature type="transmembrane region" description="Helical" evidence="7">
    <location>
        <begin position="366"/>
        <end position="391"/>
    </location>
</feature>
<evidence type="ECO:0000256" key="3">
    <source>
        <dbReference type="ARBA" id="ARBA00022475"/>
    </source>
</evidence>
<dbReference type="InterPro" id="IPR011701">
    <property type="entry name" value="MFS"/>
</dbReference>
<feature type="transmembrane region" description="Helical" evidence="7">
    <location>
        <begin position="173"/>
        <end position="194"/>
    </location>
</feature>
<sequence length="509" mass="52316">MTTTIRQNPPEAGTNSSQTRIALAAVAVTLLFASLGQTIVTTAMPIMVADLGGMDHMTWVITAYLLASTIGAPVAGKLGDLFGRKLVVQIGIFVFLAGATLAGLAQSMGVLIAGRAIQGLGGGGLIVVSMAVVADVLPPRQRGQAQGLMGAVFGVSTVIGPLIGGFLVEALSWHWIFFANFPIGLLALVVLHVALPNVKREKAVKLDVAGAFLLATILSVAVLVSNLGGSVLPWNSAELLGLAALGLAALAGFIAVERRASEPVLPLSLFANNTFLVVNTVGFMVGVAMFGTITFMPLYLQVVQGVSPAVSGLFLTPMMVGLITSSAGAGRIMSRTGRYKWMPVLSTALLSLAMLSLTTLSAGSSLWQVALSMVLVGLGLGPVFSIGVAAIQNDIPMHMLGVGTASANMFRLIGGSIGTAAFGALFNANLSRQLAGKLPADSGSGMGSFSAEMVAHLPLQAQHEVISDFSMALHPVFWIASGLAAVACMVSLRLREAPLPGSSRDQGFG</sequence>
<dbReference type="Gene3D" id="1.20.1250.20">
    <property type="entry name" value="MFS general substrate transporter like domains"/>
    <property type="match status" value="1"/>
</dbReference>
<dbReference type="AlphaFoldDB" id="A0A1H0BZ51"/>
<accession>A0A1H0BZ51</accession>
<evidence type="ECO:0000256" key="1">
    <source>
        <dbReference type="ARBA" id="ARBA00004651"/>
    </source>
</evidence>
<dbReference type="NCBIfam" id="TIGR00711">
    <property type="entry name" value="efflux_EmrB"/>
    <property type="match status" value="1"/>
</dbReference>
<keyword evidence="2" id="KW-0813">Transport</keyword>
<proteinExistence type="predicted"/>
<feature type="domain" description="Major facilitator superfamily (MFS) profile" evidence="8">
    <location>
        <begin position="22"/>
        <end position="499"/>
    </location>
</feature>
<feature type="transmembrane region" description="Helical" evidence="7">
    <location>
        <begin position="206"/>
        <end position="227"/>
    </location>
</feature>
<dbReference type="Proteomes" id="UP000324252">
    <property type="component" value="Unassembled WGS sequence"/>
</dbReference>
<dbReference type="SUPFAM" id="SSF103473">
    <property type="entry name" value="MFS general substrate transporter"/>
    <property type="match status" value="1"/>
</dbReference>
<organism evidence="9 10">
    <name type="scientific">Lutimaribacter pacificus</name>
    <dbReference type="NCBI Taxonomy" id="391948"/>
    <lineage>
        <taxon>Bacteria</taxon>
        <taxon>Pseudomonadati</taxon>
        <taxon>Pseudomonadota</taxon>
        <taxon>Alphaproteobacteria</taxon>
        <taxon>Rhodobacterales</taxon>
        <taxon>Roseobacteraceae</taxon>
        <taxon>Lutimaribacter</taxon>
    </lineage>
</organism>
<dbReference type="PRINTS" id="PR01036">
    <property type="entry name" value="TCRTETB"/>
</dbReference>
<dbReference type="InterPro" id="IPR036259">
    <property type="entry name" value="MFS_trans_sf"/>
</dbReference>
<evidence type="ECO:0000256" key="4">
    <source>
        <dbReference type="ARBA" id="ARBA00022692"/>
    </source>
</evidence>
<name>A0A1H0BZ51_9RHOB</name>
<evidence type="ECO:0000313" key="10">
    <source>
        <dbReference type="Proteomes" id="UP000324252"/>
    </source>
</evidence>
<feature type="transmembrane region" description="Helical" evidence="7">
    <location>
        <begin position="86"/>
        <end position="105"/>
    </location>
</feature>
<dbReference type="CDD" id="cd17502">
    <property type="entry name" value="MFS_Azr1_MDR_like"/>
    <property type="match status" value="1"/>
</dbReference>
<keyword evidence="3" id="KW-1003">Cell membrane</keyword>
<dbReference type="EMBL" id="FQZZ01000001">
    <property type="protein sequence ID" value="SHJ50757.1"/>
    <property type="molecule type" value="Genomic_DNA"/>
</dbReference>
<dbReference type="GO" id="GO:0022857">
    <property type="term" value="F:transmembrane transporter activity"/>
    <property type="evidence" value="ECO:0007669"/>
    <property type="project" value="InterPro"/>
</dbReference>
<comment type="subcellular location">
    <subcellularLocation>
        <location evidence="1">Cell membrane</location>
        <topology evidence="1">Multi-pass membrane protein</topology>
    </subcellularLocation>
</comment>
<feature type="transmembrane region" description="Helical" evidence="7">
    <location>
        <begin position="239"/>
        <end position="256"/>
    </location>
</feature>
<keyword evidence="10" id="KW-1185">Reference proteome</keyword>
<dbReference type="PANTHER" id="PTHR23501:SF197">
    <property type="entry name" value="COMD"/>
    <property type="match status" value="1"/>
</dbReference>
<gene>
    <name evidence="9" type="ORF">SAMN05444142_101473</name>
</gene>
<feature type="transmembrane region" description="Helical" evidence="7">
    <location>
        <begin position="276"/>
        <end position="300"/>
    </location>
</feature>
<evidence type="ECO:0000256" key="2">
    <source>
        <dbReference type="ARBA" id="ARBA00022448"/>
    </source>
</evidence>
<evidence type="ECO:0000256" key="7">
    <source>
        <dbReference type="SAM" id="Phobius"/>
    </source>
</evidence>
<keyword evidence="6 7" id="KW-0472">Membrane</keyword>
<feature type="transmembrane region" description="Helical" evidence="7">
    <location>
        <begin position="117"/>
        <end position="136"/>
    </location>
</feature>
<feature type="transmembrane region" description="Helical" evidence="7">
    <location>
        <begin position="412"/>
        <end position="430"/>
    </location>
</feature>
<feature type="transmembrane region" description="Helical" evidence="7">
    <location>
        <begin position="341"/>
        <end position="360"/>
    </location>
</feature>
<feature type="transmembrane region" description="Helical" evidence="7">
    <location>
        <begin position="56"/>
        <end position="74"/>
    </location>
</feature>
<dbReference type="Pfam" id="PF07690">
    <property type="entry name" value="MFS_1"/>
    <property type="match status" value="1"/>
</dbReference>
<protein>
    <submittedName>
        <fullName evidence="9">Drug resistance transporter, EmrB/QacA subfamily</fullName>
    </submittedName>
</protein>
<dbReference type="Gene3D" id="1.20.1720.10">
    <property type="entry name" value="Multidrug resistance protein D"/>
    <property type="match status" value="1"/>
</dbReference>
<feature type="transmembrane region" description="Helical" evidence="7">
    <location>
        <begin position="21"/>
        <end position="44"/>
    </location>
</feature>
<dbReference type="PROSITE" id="PS50850">
    <property type="entry name" value="MFS"/>
    <property type="match status" value="1"/>
</dbReference>
<feature type="transmembrane region" description="Helical" evidence="7">
    <location>
        <begin position="306"/>
        <end position="329"/>
    </location>
</feature>
<feature type="transmembrane region" description="Helical" evidence="7">
    <location>
        <begin position="476"/>
        <end position="494"/>
    </location>
</feature>
<evidence type="ECO:0000313" key="9">
    <source>
        <dbReference type="EMBL" id="SHJ50757.1"/>
    </source>
</evidence>
<keyword evidence="4 7" id="KW-0812">Transmembrane</keyword>
<evidence type="ECO:0000259" key="8">
    <source>
        <dbReference type="PROSITE" id="PS50850"/>
    </source>
</evidence>
<keyword evidence="5 7" id="KW-1133">Transmembrane helix</keyword>
<dbReference type="PANTHER" id="PTHR23501">
    <property type="entry name" value="MAJOR FACILITATOR SUPERFAMILY"/>
    <property type="match status" value="1"/>
</dbReference>
<evidence type="ECO:0000256" key="5">
    <source>
        <dbReference type="ARBA" id="ARBA00022989"/>
    </source>
</evidence>
<feature type="transmembrane region" description="Helical" evidence="7">
    <location>
        <begin position="148"/>
        <end position="167"/>
    </location>
</feature>
<dbReference type="InterPro" id="IPR020846">
    <property type="entry name" value="MFS_dom"/>
</dbReference>
<dbReference type="InterPro" id="IPR004638">
    <property type="entry name" value="EmrB-like"/>
</dbReference>
<dbReference type="FunFam" id="1.20.1720.10:FF:000004">
    <property type="entry name" value="EmrB/QacA family drug resistance transporter"/>
    <property type="match status" value="1"/>
</dbReference>
<evidence type="ECO:0000256" key="6">
    <source>
        <dbReference type="ARBA" id="ARBA00023136"/>
    </source>
</evidence>
<reference evidence="9 10" key="1">
    <citation type="submission" date="2016-11" db="EMBL/GenBank/DDBJ databases">
        <authorList>
            <person name="Varghese N."/>
            <person name="Submissions S."/>
        </authorList>
    </citation>
    <scope>NUCLEOTIDE SEQUENCE [LARGE SCALE GENOMIC DNA]</scope>
    <source>
        <strain evidence="9 10">DSM 29620</strain>
    </source>
</reference>